<dbReference type="AlphaFoldDB" id="A0A542DRJ3"/>
<evidence type="ECO:0000313" key="2">
    <source>
        <dbReference type="EMBL" id="TQJ05605.1"/>
    </source>
</evidence>
<sequence>MSRLRRFPLVASGAAMATALTVAAAPPAAADSSRCTSDSACAGKVTFQSYGEVFKVYDQRGDGHSAVLLYWLPDGSGPHHVWNHSGNGSVVTANLEFPEGDWVTYRACLGEFGQRQILESTCGSPTTDYA</sequence>
<accession>A0A542DRJ3</accession>
<evidence type="ECO:0000313" key="3">
    <source>
        <dbReference type="Proteomes" id="UP000320876"/>
    </source>
</evidence>
<comment type="caution">
    <text evidence="2">The sequence shown here is derived from an EMBL/GenBank/DDBJ whole genome shotgun (WGS) entry which is preliminary data.</text>
</comment>
<gene>
    <name evidence="2" type="ORF">FB471_5442</name>
</gene>
<dbReference type="InterPro" id="IPR006311">
    <property type="entry name" value="TAT_signal"/>
</dbReference>
<proteinExistence type="predicted"/>
<dbReference type="PROSITE" id="PS51318">
    <property type="entry name" value="TAT"/>
    <property type="match status" value="1"/>
</dbReference>
<reference evidence="2 3" key="1">
    <citation type="submission" date="2019-06" db="EMBL/GenBank/DDBJ databases">
        <title>Sequencing the genomes of 1000 actinobacteria strains.</title>
        <authorList>
            <person name="Klenk H.-P."/>
        </authorList>
    </citation>
    <scope>NUCLEOTIDE SEQUENCE [LARGE SCALE GENOMIC DNA]</scope>
    <source>
        <strain evidence="2 3">DSM 45679</strain>
    </source>
</reference>
<feature type="signal peptide" evidence="1">
    <location>
        <begin position="1"/>
        <end position="24"/>
    </location>
</feature>
<keyword evidence="3" id="KW-1185">Reference proteome</keyword>
<dbReference type="RefSeq" id="WP_142001109.1">
    <property type="nucleotide sequence ID" value="NZ_VFML01000001.1"/>
</dbReference>
<evidence type="ECO:0000256" key="1">
    <source>
        <dbReference type="SAM" id="SignalP"/>
    </source>
</evidence>
<organism evidence="2 3">
    <name type="scientific">Amycolatopsis cihanbeyliensis</name>
    <dbReference type="NCBI Taxonomy" id="1128664"/>
    <lineage>
        <taxon>Bacteria</taxon>
        <taxon>Bacillati</taxon>
        <taxon>Actinomycetota</taxon>
        <taxon>Actinomycetes</taxon>
        <taxon>Pseudonocardiales</taxon>
        <taxon>Pseudonocardiaceae</taxon>
        <taxon>Amycolatopsis</taxon>
    </lineage>
</organism>
<dbReference type="EMBL" id="VFML01000001">
    <property type="protein sequence ID" value="TQJ05605.1"/>
    <property type="molecule type" value="Genomic_DNA"/>
</dbReference>
<dbReference type="Proteomes" id="UP000320876">
    <property type="component" value="Unassembled WGS sequence"/>
</dbReference>
<protein>
    <recommendedName>
        <fullName evidence="4">Peptidase inhibitor family I36</fullName>
    </recommendedName>
</protein>
<keyword evidence="1" id="KW-0732">Signal</keyword>
<name>A0A542DRJ3_AMYCI</name>
<evidence type="ECO:0008006" key="4">
    <source>
        <dbReference type="Google" id="ProtNLM"/>
    </source>
</evidence>
<dbReference type="OrthoDB" id="2607492at2"/>
<feature type="chain" id="PRO_5039349688" description="Peptidase inhibitor family I36" evidence="1">
    <location>
        <begin position="25"/>
        <end position="130"/>
    </location>
</feature>